<feature type="transmembrane region" description="Helical" evidence="1">
    <location>
        <begin position="96"/>
        <end position="119"/>
    </location>
</feature>
<reference evidence="4 5" key="1">
    <citation type="journal article" date="2019" name="Environ. Microbiol.">
        <title>Species interactions and distinct microbial communities in high Arctic permafrost affected cryosols are associated with the CH4 and CO2 gas fluxes.</title>
        <authorList>
            <person name="Altshuler I."/>
            <person name="Hamel J."/>
            <person name="Turney S."/>
            <person name="Magnuson E."/>
            <person name="Levesque R."/>
            <person name="Greer C."/>
            <person name="Whyte L.G."/>
        </authorList>
    </citation>
    <scope>NUCLEOTIDE SEQUENCE [LARGE SCALE GENOMIC DNA]</scope>
    <source>
        <strain evidence="4 5">S5.20</strain>
    </source>
</reference>
<dbReference type="InterPro" id="IPR043128">
    <property type="entry name" value="Rev_trsase/Diguanyl_cyclase"/>
</dbReference>
<feature type="domain" description="EAL" evidence="2">
    <location>
        <begin position="511"/>
        <end position="764"/>
    </location>
</feature>
<feature type="transmembrane region" description="Helical" evidence="1">
    <location>
        <begin position="7"/>
        <end position="29"/>
    </location>
</feature>
<dbReference type="SUPFAM" id="SSF55073">
    <property type="entry name" value="Nucleotide cyclase"/>
    <property type="match status" value="1"/>
</dbReference>
<keyword evidence="1" id="KW-0812">Transmembrane</keyword>
<dbReference type="SMART" id="SM00052">
    <property type="entry name" value="EAL"/>
    <property type="match status" value="1"/>
</dbReference>
<comment type="caution">
    <text evidence="4">The sequence shown here is derived from an EMBL/GenBank/DDBJ whole genome shotgun (WGS) entry which is preliminary data.</text>
</comment>
<dbReference type="PANTHER" id="PTHR44757:SF2">
    <property type="entry name" value="BIOFILM ARCHITECTURE MAINTENANCE PROTEIN MBAA"/>
    <property type="match status" value="1"/>
</dbReference>
<feature type="transmembrane region" description="Helical" evidence="1">
    <location>
        <begin position="35"/>
        <end position="54"/>
    </location>
</feature>
<gene>
    <name evidence="4" type="ORF">EAH80_27585</name>
</gene>
<dbReference type="InterPro" id="IPR029787">
    <property type="entry name" value="Nucleotide_cyclase"/>
</dbReference>
<feature type="transmembrane region" description="Helical" evidence="1">
    <location>
        <begin position="66"/>
        <end position="90"/>
    </location>
</feature>
<dbReference type="InterPro" id="IPR000160">
    <property type="entry name" value="GGDEF_dom"/>
</dbReference>
<dbReference type="Proteomes" id="UP000320095">
    <property type="component" value="Unassembled WGS sequence"/>
</dbReference>
<keyword evidence="1" id="KW-1133">Transmembrane helix</keyword>
<dbReference type="PROSITE" id="PS50883">
    <property type="entry name" value="EAL"/>
    <property type="match status" value="1"/>
</dbReference>
<dbReference type="InterPro" id="IPR052155">
    <property type="entry name" value="Biofilm_reg_signaling"/>
</dbReference>
<feature type="transmembrane region" description="Helical" evidence="1">
    <location>
        <begin position="229"/>
        <end position="246"/>
    </location>
</feature>
<organism evidence="4 5">
    <name type="scientific">Mycolicibacterium hodleri</name>
    <dbReference type="NCBI Taxonomy" id="49897"/>
    <lineage>
        <taxon>Bacteria</taxon>
        <taxon>Bacillati</taxon>
        <taxon>Actinomycetota</taxon>
        <taxon>Actinomycetes</taxon>
        <taxon>Mycobacteriales</taxon>
        <taxon>Mycobacteriaceae</taxon>
        <taxon>Mycolicibacterium</taxon>
    </lineage>
</organism>
<name>A0A502DSJ8_9MYCO</name>
<evidence type="ECO:0000313" key="5">
    <source>
        <dbReference type="Proteomes" id="UP000320095"/>
    </source>
</evidence>
<dbReference type="Pfam" id="PF00563">
    <property type="entry name" value="EAL"/>
    <property type="match status" value="1"/>
</dbReference>
<feature type="domain" description="GGDEF" evidence="3">
    <location>
        <begin position="354"/>
        <end position="488"/>
    </location>
</feature>
<dbReference type="OrthoDB" id="23692at2"/>
<keyword evidence="1" id="KW-0472">Membrane</keyword>
<dbReference type="CDD" id="cd01949">
    <property type="entry name" value="GGDEF"/>
    <property type="match status" value="1"/>
</dbReference>
<protein>
    <submittedName>
        <fullName evidence="4">Bifunctional diguanylate cyclase/phosphodiesterase</fullName>
    </submittedName>
</protein>
<feature type="transmembrane region" description="Helical" evidence="1">
    <location>
        <begin position="291"/>
        <end position="311"/>
    </location>
</feature>
<dbReference type="AlphaFoldDB" id="A0A502DSJ8"/>
<evidence type="ECO:0000256" key="1">
    <source>
        <dbReference type="SAM" id="Phobius"/>
    </source>
</evidence>
<accession>A0A502DSJ8</accession>
<dbReference type="InterPro" id="IPR001633">
    <property type="entry name" value="EAL_dom"/>
</dbReference>
<dbReference type="PANTHER" id="PTHR44757">
    <property type="entry name" value="DIGUANYLATE CYCLASE DGCP"/>
    <property type="match status" value="1"/>
</dbReference>
<evidence type="ECO:0000313" key="4">
    <source>
        <dbReference type="EMBL" id="TPG28307.1"/>
    </source>
</evidence>
<dbReference type="SUPFAM" id="SSF141868">
    <property type="entry name" value="EAL domain-like"/>
    <property type="match status" value="1"/>
</dbReference>
<dbReference type="RefSeq" id="WP_140698631.1">
    <property type="nucleotide sequence ID" value="NZ_RCZG01000018.1"/>
</dbReference>
<feature type="transmembrane region" description="Helical" evidence="1">
    <location>
        <begin position="161"/>
        <end position="186"/>
    </location>
</feature>
<dbReference type="SMART" id="SM00267">
    <property type="entry name" value="GGDEF"/>
    <property type="match status" value="1"/>
</dbReference>
<evidence type="ECO:0000259" key="3">
    <source>
        <dbReference type="PROSITE" id="PS50887"/>
    </source>
</evidence>
<proteinExistence type="predicted"/>
<sequence>MAKQSLHWVIAMSSATLVAFAVWLLAGWGGAEVTSVVSLVGSILSVVFAMGCAVRALRHSDGRQRLAWSCLLVGLAGWLVGDLATLYFHLIAGTSAYAATIFGSAYLLLPIGVCTAAVFIPYGGLRSGLRVLLDGIITATSLFVVSWNIVLHNLFDVANPFLASIALAVFAVFADVAMITIAVMLLARARAGLRLSSLLMTAGLVSIAASDTVFLYYSSRGLGPSTFVILGWVVGMYFIGLCGLLSRRKGAARTSATLAPTWMSLWLPYAPVPFAIFIGAREALTGHSPPVLIAGLVLIFAALSRQFLLLADNRRLLVAVEDFALRDQLTGLANRTLFTDRLTHAMALRARNGAAVCVLLADLDDFKLVNDTLGHPVGDDLLCSVGARIHAATRPWDTVARVGGDEFAILVEDGPAIAQQIAERVVRAFEEPFVVAGRTIHMRLSIGVARAASDADVSAEELFKRADLAMYSAKRAHVGTRSFTPDMRLDATELNLPSQQKRTGRQIGVGRIQFLEDLRRAIDEHELGLVHQPKFSLSTGLAVGVEALIRWPHPQFGLLEPADFLPLVREKGLMEAVTDLVLRRAVEDAAGWQAAGVDLPVAINLSAPSLNDEELPARVLSVLAEHGMSPASLAVEITEDVLLASVVRARTVLDRLRESGIRVAIDDFGSGYAAMTYLHELPVDEIKLDRQFIAPILHDERAAVIVRSVIELADSFGLTSVAEGVEDEATADLLRSIGCNLAQGHYFSPPVPAETISLGIGLTAPVGGPARQSAATRPSWA</sequence>
<dbReference type="Gene3D" id="3.30.70.270">
    <property type="match status" value="1"/>
</dbReference>
<dbReference type="NCBIfam" id="TIGR00254">
    <property type="entry name" value="GGDEF"/>
    <property type="match status" value="1"/>
</dbReference>
<dbReference type="Pfam" id="PF00990">
    <property type="entry name" value="GGDEF"/>
    <property type="match status" value="1"/>
</dbReference>
<keyword evidence="5" id="KW-1185">Reference proteome</keyword>
<feature type="transmembrane region" description="Helical" evidence="1">
    <location>
        <begin position="131"/>
        <end position="149"/>
    </location>
</feature>
<evidence type="ECO:0000259" key="2">
    <source>
        <dbReference type="PROSITE" id="PS50883"/>
    </source>
</evidence>
<dbReference type="CDD" id="cd01948">
    <property type="entry name" value="EAL"/>
    <property type="match status" value="1"/>
</dbReference>
<dbReference type="PROSITE" id="PS50887">
    <property type="entry name" value="GGDEF"/>
    <property type="match status" value="1"/>
</dbReference>
<feature type="transmembrane region" description="Helical" evidence="1">
    <location>
        <begin position="198"/>
        <end position="217"/>
    </location>
</feature>
<dbReference type="EMBL" id="RCZG01000018">
    <property type="protein sequence ID" value="TPG28307.1"/>
    <property type="molecule type" value="Genomic_DNA"/>
</dbReference>
<dbReference type="Gene3D" id="3.20.20.450">
    <property type="entry name" value="EAL domain"/>
    <property type="match status" value="1"/>
</dbReference>
<feature type="transmembrane region" description="Helical" evidence="1">
    <location>
        <begin position="258"/>
        <end position="279"/>
    </location>
</feature>
<dbReference type="InterPro" id="IPR035919">
    <property type="entry name" value="EAL_sf"/>
</dbReference>